<dbReference type="InterPro" id="IPR019301">
    <property type="entry name" value="Flagellar_prot_FlgJ_N"/>
</dbReference>
<evidence type="ECO:0000259" key="2">
    <source>
        <dbReference type="Pfam" id="PF10135"/>
    </source>
</evidence>
<sequence>MTVGSVSGLPLGAALDSLTKPQAAPLPRAGQSPQGSAEIVKAAHHFEAMAIAQLLKPMFSSVGSAQAPFGGGSVEKSFRPFFIDAIAKSIEARGGLGLAPMIERALEADQQKAKMSSGATSHGAASPAPSSSTGSGS</sequence>
<gene>
    <name evidence="3" type="ordered locus">Acry_0761</name>
</gene>
<feature type="domain" description="Flagellar protein FlgJ N-terminal" evidence="2">
    <location>
        <begin position="56"/>
        <end position="104"/>
    </location>
</feature>
<dbReference type="EMBL" id="CP000697">
    <property type="protein sequence ID" value="ABQ29981.1"/>
    <property type="molecule type" value="Genomic_DNA"/>
</dbReference>
<evidence type="ECO:0000313" key="3">
    <source>
        <dbReference type="EMBL" id="ABQ29981.1"/>
    </source>
</evidence>
<dbReference type="eggNOG" id="COG3951">
    <property type="taxonomic scope" value="Bacteria"/>
</dbReference>
<dbReference type="HOGENOM" id="CLU_1881254_0_0_5"/>
<evidence type="ECO:0000256" key="1">
    <source>
        <dbReference type="SAM" id="MobiDB-lite"/>
    </source>
</evidence>
<keyword evidence="4" id="KW-1185">Reference proteome</keyword>
<reference evidence="3 4" key="1">
    <citation type="submission" date="2007-05" db="EMBL/GenBank/DDBJ databases">
        <title>Complete sequence of chromosome of Acidiphilium cryptum JF-5.</title>
        <authorList>
            <consortium name="US DOE Joint Genome Institute"/>
            <person name="Copeland A."/>
            <person name="Lucas S."/>
            <person name="Lapidus A."/>
            <person name="Barry K."/>
            <person name="Detter J.C."/>
            <person name="Glavina del Rio T."/>
            <person name="Hammon N."/>
            <person name="Israni S."/>
            <person name="Dalin E."/>
            <person name="Tice H."/>
            <person name="Pitluck S."/>
            <person name="Sims D."/>
            <person name="Brettin T."/>
            <person name="Bruce D."/>
            <person name="Han C."/>
            <person name="Schmutz J."/>
            <person name="Larimer F."/>
            <person name="Land M."/>
            <person name="Hauser L."/>
            <person name="Kyrpides N."/>
            <person name="Kim E."/>
            <person name="Magnuson T."/>
            <person name="Richardson P."/>
        </authorList>
    </citation>
    <scope>NUCLEOTIDE SEQUENCE [LARGE SCALE GENOMIC DNA]</scope>
    <source>
        <strain evidence="3 4">JF-5</strain>
    </source>
</reference>
<dbReference type="STRING" id="349163.Acry_0761"/>
<evidence type="ECO:0000313" key="4">
    <source>
        <dbReference type="Proteomes" id="UP000000245"/>
    </source>
</evidence>
<name>A5FWJ9_ACICJ</name>
<dbReference type="RefSeq" id="WP_011941756.1">
    <property type="nucleotide sequence ID" value="NC_009484.1"/>
</dbReference>
<dbReference type="Proteomes" id="UP000000245">
    <property type="component" value="Chromosome"/>
</dbReference>
<protein>
    <recommendedName>
        <fullName evidence="2">Flagellar protein FlgJ N-terminal domain-containing protein</fullName>
    </recommendedName>
</protein>
<feature type="compositionally biased region" description="Low complexity" evidence="1">
    <location>
        <begin position="116"/>
        <end position="137"/>
    </location>
</feature>
<dbReference type="Pfam" id="PF10135">
    <property type="entry name" value="Rod-binding"/>
    <property type="match status" value="1"/>
</dbReference>
<dbReference type="AlphaFoldDB" id="A5FWJ9"/>
<dbReference type="KEGG" id="acr:Acry_0761"/>
<proteinExistence type="predicted"/>
<organism evidence="3 4">
    <name type="scientific">Acidiphilium cryptum (strain JF-5)</name>
    <dbReference type="NCBI Taxonomy" id="349163"/>
    <lineage>
        <taxon>Bacteria</taxon>
        <taxon>Pseudomonadati</taxon>
        <taxon>Pseudomonadota</taxon>
        <taxon>Alphaproteobacteria</taxon>
        <taxon>Acetobacterales</taxon>
        <taxon>Acidocellaceae</taxon>
        <taxon>Acidiphilium</taxon>
    </lineage>
</organism>
<accession>A5FWJ9</accession>
<feature type="region of interest" description="Disordered" evidence="1">
    <location>
        <begin position="108"/>
        <end position="137"/>
    </location>
</feature>